<evidence type="ECO:0000256" key="1">
    <source>
        <dbReference type="SAM" id="MobiDB-lite"/>
    </source>
</evidence>
<dbReference type="PANTHER" id="PTHR21013">
    <property type="entry name" value="ATP SYNTHASE MITOCHONDRIAL F1 COMPLEX ASSEMBLY FACTOR 2/ATP12 PROTEIN, MITOCHONDRIAL PRECURSOR"/>
    <property type="match status" value="1"/>
</dbReference>
<sequence>MTLNFVRGANQWSAVRSARQSVPGCNPSSSSSRFVRGFSTKKSTTSRDTRLAGRPRFYKNVDITPLDAAPWETIASVVGSNNNQPTSSSDSHQSSIVSPISAGVDGSQSATGVRHIPENAAQTSHFEWMLTPRLPGDTNNPRKGTATASHNISWYGVTLDGKTLSTPMGQKLALPSKTLAYMVAAEWDAQTTRLQPTNMPFMTMACTVLDQAAFHPDVYRKEALKFLPTDTTCFWADPTEDRILHRRQEKAWADIHTFCQERLGAKPTTAMGMEGILMSRQRGSAKPFAGLPHPIELMEAARRWTESLDAWQLVALNSINTQAKSFLVGFSMLESQKANHERQHFPFPSVEKAVEASRVEEEFQISNWGLVEGGHDYDRVNCSIQLNSAGLFAKTILMDNCITDD</sequence>
<comment type="caution">
    <text evidence="2">The sequence shown here is derived from an EMBL/GenBank/DDBJ whole genome shotgun (WGS) entry which is preliminary data.</text>
</comment>
<feature type="region of interest" description="Disordered" evidence="1">
    <location>
        <begin position="80"/>
        <end position="112"/>
    </location>
</feature>
<name>A0A9K3LE47_9STRA</name>
<dbReference type="AlphaFoldDB" id="A0A9K3LE47"/>
<keyword evidence="3" id="KW-1185">Reference proteome</keyword>
<protein>
    <submittedName>
        <fullName evidence="2">ATP12 chaperone protein</fullName>
    </submittedName>
</protein>
<accession>A0A9K3LE47</accession>
<feature type="compositionally biased region" description="Low complexity" evidence="1">
    <location>
        <begin position="87"/>
        <end position="101"/>
    </location>
</feature>
<dbReference type="GO" id="GO:0005739">
    <property type="term" value="C:mitochondrion"/>
    <property type="evidence" value="ECO:0007669"/>
    <property type="project" value="TreeGrafter"/>
</dbReference>
<proteinExistence type="predicted"/>
<organism evidence="2 3">
    <name type="scientific">Nitzschia inconspicua</name>
    <dbReference type="NCBI Taxonomy" id="303405"/>
    <lineage>
        <taxon>Eukaryota</taxon>
        <taxon>Sar</taxon>
        <taxon>Stramenopiles</taxon>
        <taxon>Ochrophyta</taxon>
        <taxon>Bacillariophyta</taxon>
        <taxon>Bacillariophyceae</taxon>
        <taxon>Bacillariophycidae</taxon>
        <taxon>Bacillariales</taxon>
        <taxon>Bacillariaceae</taxon>
        <taxon>Nitzschia</taxon>
    </lineage>
</organism>
<reference evidence="2" key="1">
    <citation type="journal article" date="2021" name="Sci. Rep.">
        <title>Diploid genomic architecture of Nitzschia inconspicua, an elite biomass production diatom.</title>
        <authorList>
            <person name="Oliver A."/>
            <person name="Podell S."/>
            <person name="Pinowska A."/>
            <person name="Traller J.C."/>
            <person name="Smith S.R."/>
            <person name="McClure R."/>
            <person name="Beliaev A."/>
            <person name="Bohutskyi P."/>
            <person name="Hill E.A."/>
            <person name="Rabines A."/>
            <person name="Zheng H."/>
            <person name="Allen L.Z."/>
            <person name="Kuo A."/>
            <person name="Grigoriev I.V."/>
            <person name="Allen A.E."/>
            <person name="Hazlebeck D."/>
            <person name="Allen E.E."/>
        </authorList>
    </citation>
    <scope>NUCLEOTIDE SEQUENCE</scope>
    <source>
        <strain evidence="2">Hildebrandi</strain>
    </source>
</reference>
<dbReference type="EMBL" id="JAGRRH010000013">
    <property type="protein sequence ID" value="KAG7360422.1"/>
    <property type="molecule type" value="Genomic_DNA"/>
</dbReference>
<dbReference type="OrthoDB" id="5673at2759"/>
<feature type="region of interest" description="Disordered" evidence="1">
    <location>
        <begin position="20"/>
        <end position="49"/>
    </location>
</feature>
<evidence type="ECO:0000313" key="3">
    <source>
        <dbReference type="Proteomes" id="UP000693970"/>
    </source>
</evidence>
<reference evidence="2" key="2">
    <citation type="submission" date="2021-04" db="EMBL/GenBank/DDBJ databases">
        <authorList>
            <person name="Podell S."/>
        </authorList>
    </citation>
    <scope>NUCLEOTIDE SEQUENCE</scope>
    <source>
        <strain evidence="2">Hildebrandi</strain>
    </source>
</reference>
<gene>
    <name evidence="2" type="ORF">IV203_035521</name>
</gene>
<dbReference type="GO" id="GO:0033615">
    <property type="term" value="P:mitochondrial proton-transporting ATP synthase complex assembly"/>
    <property type="evidence" value="ECO:0007669"/>
    <property type="project" value="TreeGrafter"/>
</dbReference>
<dbReference type="InterPro" id="IPR011419">
    <property type="entry name" value="ATP12_ATP_synth-F1-assembly"/>
</dbReference>
<evidence type="ECO:0000313" key="2">
    <source>
        <dbReference type="EMBL" id="KAG7360422.1"/>
    </source>
</evidence>
<dbReference type="Proteomes" id="UP000693970">
    <property type="component" value="Unassembled WGS sequence"/>
</dbReference>
<dbReference type="PANTHER" id="PTHR21013:SF10">
    <property type="entry name" value="ATP SYNTHASE MITOCHONDRIAL F1 COMPLEX ASSEMBLY FACTOR 2"/>
    <property type="match status" value="1"/>
</dbReference>
<dbReference type="Pfam" id="PF07542">
    <property type="entry name" value="ATP12"/>
    <property type="match status" value="1"/>
</dbReference>